<dbReference type="GO" id="GO:0018279">
    <property type="term" value="P:protein N-linked glycosylation via asparagine"/>
    <property type="evidence" value="ECO:0007669"/>
    <property type="project" value="TreeGrafter"/>
</dbReference>
<dbReference type="AlphaFoldDB" id="I3T6G1"/>
<proteinExistence type="evidence at transcript level"/>
<feature type="region of interest" description="Disordered" evidence="1">
    <location>
        <begin position="71"/>
        <end position="110"/>
    </location>
</feature>
<dbReference type="Pfam" id="PF18404">
    <property type="entry name" value="Glyco_transf_24"/>
    <property type="match status" value="1"/>
</dbReference>
<protein>
    <recommendedName>
        <fullName evidence="2">Glucosyltransferase 24 catalytic domain-containing protein</fullName>
    </recommendedName>
</protein>
<name>I3T6G1_LOTJA</name>
<dbReference type="GO" id="GO:0003980">
    <property type="term" value="F:UDP-glucose:glycoprotein glucosyltransferase activity"/>
    <property type="evidence" value="ECO:0007669"/>
    <property type="project" value="InterPro"/>
</dbReference>
<sequence>MVQDLPNYAQHNVPIFSLPQEWLWCESWCGNTTKSKAKTIDLCNNPMTKEPKLQGARRIVSEWPDLDSEASSFTARILGDDQEPTQSPDQSKDLTSEDSLKEDLESKAEL</sequence>
<dbReference type="GO" id="GO:0036503">
    <property type="term" value="P:ERAD pathway"/>
    <property type="evidence" value="ECO:0007669"/>
    <property type="project" value="TreeGrafter"/>
</dbReference>
<evidence type="ECO:0000256" key="1">
    <source>
        <dbReference type="SAM" id="MobiDB-lite"/>
    </source>
</evidence>
<dbReference type="GO" id="GO:0005783">
    <property type="term" value="C:endoplasmic reticulum"/>
    <property type="evidence" value="ECO:0007669"/>
    <property type="project" value="TreeGrafter"/>
</dbReference>
<dbReference type="InterPro" id="IPR009448">
    <property type="entry name" value="UDP-g_GGtrans"/>
</dbReference>
<dbReference type="EMBL" id="BT148309">
    <property type="protein sequence ID" value="AFK48103.1"/>
    <property type="molecule type" value="mRNA"/>
</dbReference>
<evidence type="ECO:0000259" key="2">
    <source>
        <dbReference type="Pfam" id="PF18404"/>
    </source>
</evidence>
<dbReference type="PANTHER" id="PTHR11226">
    <property type="entry name" value="UDP-GLUCOSE GLYCOPROTEIN:GLUCOSYLTRANSFERASE"/>
    <property type="match status" value="1"/>
</dbReference>
<evidence type="ECO:0000313" key="3">
    <source>
        <dbReference type="EMBL" id="AFK48103.1"/>
    </source>
</evidence>
<dbReference type="InterPro" id="IPR040497">
    <property type="entry name" value="Glyco_transf_24"/>
</dbReference>
<feature type="compositionally biased region" description="Basic and acidic residues" evidence="1">
    <location>
        <begin position="90"/>
        <end position="110"/>
    </location>
</feature>
<accession>I3T6G1</accession>
<dbReference type="PANTHER" id="PTHR11226:SF0">
    <property type="entry name" value="UDP-GLUCOSE:GLYCOPROTEIN GLUCOSYLTRANSFERASE"/>
    <property type="match status" value="1"/>
</dbReference>
<dbReference type="GO" id="GO:0051082">
    <property type="term" value="F:unfolded protein binding"/>
    <property type="evidence" value="ECO:0007669"/>
    <property type="project" value="TreeGrafter"/>
</dbReference>
<organism evidence="3">
    <name type="scientific">Lotus japonicus</name>
    <name type="common">Lotus corniculatus var. japonicus</name>
    <dbReference type="NCBI Taxonomy" id="34305"/>
    <lineage>
        <taxon>Eukaryota</taxon>
        <taxon>Viridiplantae</taxon>
        <taxon>Streptophyta</taxon>
        <taxon>Embryophyta</taxon>
        <taxon>Tracheophyta</taxon>
        <taxon>Spermatophyta</taxon>
        <taxon>Magnoliopsida</taxon>
        <taxon>eudicotyledons</taxon>
        <taxon>Gunneridae</taxon>
        <taxon>Pentapetalae</taxon>
        <taxon>rosids</taxon>
        <taxon>fabids</taxon>
        <taxon>Fabales</taxon>
        <taxon>Fabaceae</taxon>
        <taxon>Papilionoideae</taxon>
        <taxon>50 kb inversion clade</taxon>
        <taxon>NPAAA clade</taxon>
        <taxon>Hologalegina</taxon>
        <taxon>robinioid clade</taxon>
        <taxon>Loteae</taxon>
        <taxon>Lotus</taxon>
    </lineage>
</organism>
<reference evidence="3" key="1">
    <citation type="submission" date="2012-05" db="EMBL/GenBank/DDBJ databases">
        <authorList>
            <person name="Krishnakumar V."/>
            <person name="Cheung F."/>
            <person name="Xiao Y."/>
            <person name="Chan A."/>
            <person name="Moskal W.A."/>
            <person name="Town C.D."/>
        </authorList>
    </citation>
    <scope>NUCLEOTIDE SEQUENCE</scope>
</reference>
<feature type="domain" description="Glucosyltransferase 24 catalytic" evidence="2">
    <location>
        <begin position="3"/>
        <end position="72"/>
    </location>
</feature>